<proteinExistence type="predicted"/>
<keyword evidence="2" id="KW-1185">Reference proteome</keyword>
<sequence length="106" mass="11645">MTDTNGACPQHQADVYLSTILVISNFKASFTNTTAKLIYPACELPKTYKRQLIQYLSQFSEITENHARLLCLAFSVHRVIVISLGGGSTAPARLDRCGAVSFLSYS</sequence>
<evidence type="ECO:0000313" key="2">
    <source>
        <dbReference type="Proteomes" id="UP001171122"/>
    </source>
</evidence>
<gene>
    <name evidence="1" type="ORF">P8A28_08240</name>
</gene>
<accession>A0AAW7BAQ6</accession>
<protein>
    <submittedName>
        <fullName evidence="1">Uncharacterized protein</fullName>
    </submittedName>
</protein>
<dbReference type="RefSeq" id="WP_158001296.1">
    <property type="nucleotide sequence ID" value="NZ_JARQXC010000010.1"/>
</dbReference>
<name>A0AAW7BAQ6_9HYPH</name>
<dbReference type="EMBL" id="JARQXC010000010">
    <property type="protein sequence ID" value="MDL2332924.1"/>
    <property type="molecule type" value="Genomic_DNA"/>
</dbReference>
<evidence type="ECO:0000313" key="1">
    <source>
        <dbReference type="EMBL" id="MDL2332924.1"/>
    </source>
</evidence>
<dbReference type="AlphaFoldDB" id="A0AAW7BAQ6"/>
<dbReference type="Proteomes" id="UP001171122">
    <property type="component" value="Unassembled WGS sequence"/>
</dbReference>
<comment type="caution">
    <text evidence="1">The sequence shown here is derived from an EMBL/GenBank/DDBJ whole genome shotgun (WGS) entry which is preliminary data.</text>
</comment>
<organism evidence="1 2">
    <name type="scientific">Brucella inopinata</name>
    <dbReference type="NCBI Taxonomy" id="1218315"/>
    <lineage>
        <taxon>Bacteria</taxon>
        <taxon>Pseudomonadati</taxon>
        <taxon>Pseudomonadota</taxon>
        <taxon>Alphaproteobacteria</taxon>
        <taxon>Hyphomicrobiales</taxon>
        <taxon>Brucellaceae</taxon>
        <taxon>Brucella/Ochrobactrum group</taxon>
        <taxon>Brucella</taxon>
    </lineage>
</organism>
<reference evidence="1" key="1">
    <citation type="journal article" date="2023" name="Front. Microbiol.">
        <title>Isolation of Brucella inopinata from a White's tree frog (Litoria caerulea): pose exotic frogs a potential risk to human health?</title>
        <authorList>
            <person name="Scholz H.C."/>
            <person name="Heckers K.O."/>
            <person name="Appelt S."/>
            <person name="Geier-Doemling D."/>
            <person name="Schlegel P."/>
            <person name="Wattam A.R."/>
        </authorList>
    </citation>
    <scope>NUCLEOTIDE SEQUENCE</scope>
    <source>
        <strain evidence="1">FO700662</strain>
    </source>
</reference>